<feature type="compositionally biased region" description="Acidic residues" evidence="1">
    <location>
        <begin position="596"/>
        <end position="606"/>
    </location>
</feature>
<dbReference type="GO" id="GO:0008757">
    <property type="term" value="F:S-adenosylmethionine-dependent methyltransferase activity"/>
    <property type="evidence" value="ECO:0007669"/>
    <property type="project" value="InterPro"/>
</dbReference>
<dbReference type="Gene3D" id="3.40.50.150">
    <property type="entry name" value="Vaccinia Virus protein VP39"/>
    <property type="match status" value="1"/>
</dbReference>
<organism evidence="2 3">
    <name type="scientific">Lunasporangiospora selenospora</name>
    <dbReference type="NCBI Taxonomy" id="979761"/>
    <lineage>
        <taxon>Eukaryota</taxon>
        <taxon>Fungi</taxon>
        <taxon>Fungi incertae sedis</taxon>
        <taxon>Mucoromycota</taxon>
        <taxon>Mortierellomycotina</taxon>
        <taxon>Mortierellomycetes</taxon>
        <taxon>Mortierellales</taxon>
        <taxon>Mortierellaceae</taxon>
        <taxon>Lunasporangiospora</taxon>
    </lineage>
</organism>
<evidence type="ECO:0000313" key="3">
    <source>
        <dbReference type="Proteomes" id="UP000780801"/>
    </source>
</evidence>
<evidence type="ECO:0000313" key="2">
    <source>
        <dbReference type="EMBL" id="KAF9580024.1"/>
    </source>
</evidence>
<feature type="compositionally biased region" description="Basic residues" evidence="1">
    <location>
        <begin position="92"/>
        <end position="102"/>
    </location>
</feature>
<evidence type="ECO:0000256" key="1">
    <source>
        <dbReference type="SAM" id="MobiDB-lite"/>
    </source>
</evidence>
<feature type="compositionally biased region" description="Low complexity" evidence="1">
    <location>
        <begin position="218"/>
        <end position="227"/>
    </location>
</feature>
<feature type="compositionally biased region" description="Polar residues" evidence="1">
    <location>
        <begin position="138"/>
        <end position="149"/>
    </location>
</feature>
<feature type="compositionally biased region" description="Polar residues" evidence="1">
    <location>
        <begin position="201"/>
        <end position="217"/>
    </location>
</feature>
<dbReference type="Pfam" id="PF13489">
    <property type="entry name" value="Methyltransf_23"/>
    <property type="match status" value="1"/>
</dbReference>
<proteinExistence type="predicted"/>
<protein>
    <recommendedName>
        <fullName evidence="4">Methyltransferase domain-containing protein</fullName>
    </recommendedName>
</protein>
<sequence>MGAQQSAVGRASFRSTTASPASSFRGKLPSDQPSVSTGNPLSNTSQQERASVGKTIRPSKDEQGKTMVTQGPGVQVALEDRYLEDLREQKQQRKINKQKAKAQKQQPRHLQQQHSTPYQQQSPSSTRSTLESSFSSSGWQYLSNESNGSAEGRSSRGMAEATKDPCRSLSGSSSSSTTIPARVSTPAFLTGSASGDPDGRSLSSTATSAKTMPQTPYSGSTSTSSTSVYLPVSEPPVRSSKFSFIYGKPGFAWLEKRLTPSASSIQSDLLNSMEIEASKGYVDRVTEQHYLMKDVMNGNYHVPMDLTFKRVLENGCGAGDWTLDMASEMAETDFVACPQIVYTSQGVSAQRPRGLLGADQSQLRSEAPSSVAAATAPAGIHATPNPTQPMNSTIRPTIHPRNCYFFPDVPENHIPFPKESFDFVYQRRQSVVLLAKEWLHTLLELQRVLKPGGWLEILEPDLYLRGGGDLCKMAGEYCIKMFEAMGRNPNVIHELEKMLKDLGFVNVSIKVWSIPMGWGGAIGEAMLTNQKLFVNELEASYVRQGLGDSADYRTLTKNLFDEAVALKSYVNYYVVVGQKPELETNPVESSLPGQSENDDDEEEESPVLDLEAQQQRLLAQQQQWQAKADQMLSQSPASLEARKQAACADN</sequence>
<keyword evidence="3" id="KW-1185">Reference proteome</keyword>
<feature type="compositionally biased region" description="Low complexity" evidence="1">
    <location>
        <begin position="103"/>
        <end position="137"/>
    </location>
</feature>
<evidence type="ECO:0008006" key="4">
    <source>
        <dbReference type="Google" id="ProtNLM"/>
    </source>
</evidence>
<comment type="caution">
    <text evidence="2">The sequence shown here is derived from an EMBL/GenBank/DDBJ whole genome shotgun (WGS) entry which is preliminary data.</text>
</comment>
<reference evidence="2" key="1">
    <citation type="journal article" date="2020" name="Fungal Divers.">
        <title>Resolving the Mortierellaceae phylogeny through synthesis of multi-gene phylogenetics and phylogenomics.</title>
        <authorList>
            <person name="Vandepol N."/>
            <person name="Liber J."/>
            <person name="Desiro A."/>
            <person name="Na H."/>
            <person name="Kennedy M."/>
            <person name="Barry K."/>
            <person name="Grigoriev I.V."/>
            <person name="Miller A.N."/>
            <person name="O'Donnell K."/>
            <person name="Stajich J.E."/>
            <person name="Bonito G."/>
        </authorList>
    </citation>
    <scope>NUCLEOTIDE SEQUENCE</scope>
    <source>
        <strain evidence="2">KOD1015</strain>
    </source>
</reference>
<name>A0A9P6FRF0_9FUNG</name>
<feature type="region of interest" description="Disordered" evidence="1">
    <location>
        <begin position="628"/>
        <end position="650"/>
    </location>
</feature>
<feature type="region of interest" description="Disordered" evidence="1">
    <location>
        <begin position="584"/>
        <end position="612"/>
    </location>
</feature>
<feature type="compositionally biased region" description="Basic and acidic residues" evidence="1">
    <location>
        <begin position="78"/>
        <end position="91"/>
    </location>
</feature>
<feature type="compositionally biased region" description="Polar residues" evidence="1">
    <location>
        <begin position="586"/>
        <end position="595"/>
    </location>
</feature>
<dbReference type="PANTHER" id="PTHR43591">
    <property type="entry name" value="METHYLTRANSFERASE"/>
    <property type="match status" value="1"/>
</dbReference>
<feature type="compositionally biased region" description="Polar residues" evidence="1">
    <location>
        <begin position="31"/>
        <end position="49"/>
    </location>
</feature>
<dbReference type="EMBL" id="JAABOA010002332">
    <property type="protein sequence ID" value="KAF9580024.1"/>
    <property type="molecule type" value="Genomic_DNA"/>
</dbReference>
<feature type="compositionally biased region" description="Polar residues" evidence="1">
    <location>
        <begin position="1"/>
        <end position="22"/>
    </location>
</feature>
<feature type="region of interest" description="Disordered" evidence="1">
    <location>
        <begin position="1"/>
        <end position="231"/>
    </location>
</feature>
<dbReference type="AlphaFoldDB" id="A0A9P6FRF0"/>
<dbReference type="PANTHER" id="PTHR43591:SF24">
    <property type="entry name" value="2-METHOXY-6-POLYPRENYL-1,4-BENZOQUINOL METHYLASE, MITOCHONDRIAL"/>
    <property type="match status" value="1"/>
</dbReference>
<dbReference type="SUPFAM" id="SSF53335">
    <property type="entry name" value="S-adenosyl-L-methionine-dependent methyltransferases"/>
    <property type="match status" value="1"/>
</dbReference>
<gene>
    <name evidence="2" type="ORF">BGW38_003491</name>
</gene>
<dbReference type="Proteomes" id="UP000780801">
    <property type="component" value="Unassembled WGS sequence"/>
</dbReference>
<dbReference type="InterPro" id="IPR029063">
    <property type="entry name" value="SAM-dependent_MTases_sf"/>
</dbReference>
<dbReference type="OrthoDB" id="2013972at2759"/>
<accession>A0A9P6FRF0</accession>